<reference evidence="14" key="1">
    <citation type="submission" date="2020-10" db="EMBL/GenBank/DDBJ databases">
        <authorList>
            <person name="Gilroy R."/>
        </authorList>
    </citation>
    <scope>NUCLEOTIDE SEQUENCE</scope>
    <source>
        <strain evidence="14">13766</strain>
    </source>
</reference>
<dbReference type="Gene3D" id="1.10.340.30">
    <property type="entry name" value="Hypothetical protein, domain 2"/>
    <property type="match status" value="1"/>
</dbReference>
<keyword evidence="4 12" id="KW-0227">DNA damage</keyword>
<dbReference type="FunFam" id="1.10.340.30:FF:000001">
    <property type="entry name" value="Endonuclease III"/>
    <property type="match status" value="1"/>
</dbReference>
<keyword evidence="8 12" id="KW-0238">DNA-binding</keyword>
<dbReference type="GO" id="GO:0003677">
    <property type="term" value="F:DNA binding"/>
    <property type="evidence" value="ECO:0007669"/>
    <property type="project" value="UniProtKB-UniRule"/>
</dbReference>
<dbReference type="GO" id="GO:0019104">
    <property type="term" value="F:DNA N-glycosylase activity"/>
    <property type="evidence" value="ECO:0007669"/>
    <property type="project" value="UniProtKB-UniRule"/>
</dbReference>
<dbReference type="SUPFAM" id="SSF48150">
    <property type="entry name" value="DNA-glycosylase"/>
    <property type="match status" value="1"/>
</dbReference>
<evidence type="ECO:0000256" key="4">
    <source>
        <dbReference type="ARBA" id="ARBA00022763"/>
    </source>
</evidence>
<dbReference type="EMBL" id="DVJN01000013">
    <property type="protein sequence ID" value="HIS91520.1"/>
    <property type="molecule type" value="Genomic_DNA"/>
</dbReference>
<comment type="cofactor">
    <cofactor evidence="12">
        <name>[4Fe-4S] cluster</name>
        <dbReference type="ChEBI" id="CHEBI:49883"/>
    </cofactor>
    <text evidence="12">Binds 1 [4Fe-4S] cluster.</text>
</comment>
<evidence type="ECO:0000256" key="1">
    <source>
        <dbReference type="ARBA" id="ARBA00008343"/>
    </source>
</evidence>
<dbReference type="InterPro" id="IPR000445">
    <property type="entry name" value="HhH_motif"/>
</dbReference>
<dbReference type="PROSITE" id="PS01155">
    <property type="entry name" value="ENDONUCLEASE_III_2"/>
    <property type="match status" value="1"/>
</dbReference>
<evidence type="ECO:0000256" key="5">
    <source>
        <dbReference type="ARBA" id="ARBA00022801"/>
    </source>
</evidence>
<evidence type="ECO:0000313" key="14">
    <source>
        <dbReference type="EMBL" id="HIS91520.1"/>
    </source>
</evidence>
<organism evidence="14 15">
    <name type="scientific">Candidatus Alectryocaccomicrobium excrementavium</name>
    <dbReference type="NCBI Taxonomy" id="2840668"/>
    <lineage>
        <taxon>Bacteria</taxon>
        <taxon>Bacillati</taxon>
        <taxon>Bacillota</taxon>
        <taxon>Clostridia</taxon>
        <taxon>Candidatus Alectryocaccomicrobium</taxon>
    </lineage>
</organism>
<dbReference type="InterPro" id="IPR023170">
    <property type="entry name" value="HhH_base_excis_C"/>
</dbReference>
<dbReference type="PANTHER" id="PTHR10359">
    <property type="entry name" value="A/G-SPECIFIC ADENINE GLYCOSYLASE/ENDONUCLEASE III"/>
    <property type="match status" value="1"/>
</dbReference>
<evidence type="ECO:0000313" key="15">
    <source>
        <dbReference type="Proteomes" id="UP000824140"/>
    </source>
</evidence>
<dbReference type="InterPro" id="IPR003265">
    <property type="entry name" value="HhH-GPD_domain"/>
</dbReference>
<dbReference type="EC" id="4.2.99.18" evidence="12"/>
<dbReference type="InterPro" id="IPR011257">
    <property type="entry name" value="DNA_glycosylase"/>
</dbReference>
<dbReference type="GO" id="GO:0140078">
    <property type="term" value="F:class I DNA-(apurinic or apyrimidinic site) endonuclease activity"/>
    <property type="evidence" value="ECO:0007669"/>
    <property type="project" value="UniProtKB-EC"/>
</dbReference>
<dbReference type="GO" id="GO:0051539">
    <property type="term" value="F:4 iron, 4 sulfur cluster binding"/>
    <property type="evidence" value="ECO:0007669"/>
    <property type="project" value="UniProtKB-KW"/>
</dbReference>
<comment type="function">
    <text evidence="12">DNA repair enzyme that has both DNA N-glycosylase activity and AP-lyase activity. The DNA N-glycosylase activity releases various damaged pyrimidines from DNA by cleaving the N-glycosidic bond, leaving an AP (apurinic/apyrimidinic) site. The AP-lyase activity cleaves the phosphodiester bond 3' to the AP site by a beta-elimination, leaving a 3'-terminal unsaturated sugar and a product with a terminal 5'-phosphate.</text>
</comment>
<evidence type="ECO:0000259" key="13">
    <source>
        <dbReference type="SMART" id="SM00478"/>
    </source>
</evidence>
<feature type="domain" description="HhH-GPD" evidence="13">
    <location>
        <begin position="38"/>
        <end position="185"/>
    </location>
</feature>
<proteinExistence type="inferred from homology"/>
<dbReference type="InterPro" id="IPR004036">
    <property type="entry name" value="Endonuclease-III-like_CS2"/>
</dbReference>
<dbReference type="SMART" id="SM00478">
    <property type="entry name" value="ENDO3c"/>
    <property type="match status" value="1"/>
</dbReference>
<name>A0A9D1FZ06_9FIRM</name>
<dbReference type="Gene3D" id="1.10.1670.10">
    <property type="entry name" value="Helix-hairpin-Helix base-excision DNA repair enzymes (C-terminal)"/>
    <property type="match status" value="1"/>
</dbReference>
<keyword evidence="6" id="KW-0408">Iron</keyword>
<dbReference type="FunFam" id="1.10.1670.10:FF:000001">
    <property type="entry name" value="Endonuclease III"/>
    <property type="match status" value="1"/>
</dbReference>
<evidence type="ECO:0000256" key="7">
    <source>
        <dbReference type="ARBA" id="ARBA00023014"/>
    </source>
</evidence>
<evidence type="ECO:0000256" key="12">
    <source>
        <dbReference type="HAMAP-Rule" id="MF_00942"/>
    </source>
</evidence>
<comment type="catalytic activity">
    <reaction evidence="12">
        <text>2'-deoxyribonucleotide-(2'-deoxyribose 5'-phosphate)-2'-deoxyribonucleotide-DNA = a 3'-end 2'-deoxyribonucleotide-(2,3-dehydro-2,3-deoxyribose 5'-phosphate)-DNA + a 5'-end 5'-phospho-2'-deoxyribonucleoside-DNA + H(+)</text>
        <dbReference type="Rhea" id="RHEA:66592"/>
        <dbReference type="Rhea" id="RHEA-COMP:13180"/>
        <dbReference type="Rhea" id="RHEA-COMP:16897"/>
        <dbReference type="Rhea" id="RHEA-COMP:17067"/>
        <dbReference type="ChEBI" id="CHEBI:15378"/>
        <dbReference type="ChEBI" id="CHEBI:136412"/>
        <dbReference type="ChEBI" id="CHEBI:157695"/>
        <dbReference type="ChEBI" id="CHEBI:167181"/>
        <dbReference type="EC" id="4.2.99.18"/>
    </reaction>
</comment>
<dbReference type="Pfam" id="PF00633">
    <property type="entry name" value="HHH"/>
    <property type="match status" value="1"/>
</dbReference>
<keyword evidence="9 12" id="KW-0234">DNA repair</keyword>
<comment type="similarity">
    <text evidence="1 12">Belongs to the Nth/MutY family.</text>
</comment>
<evidence type="ECO:0000256" key="8">
    <source>
        <dbReference type="ARBA" id="ARBA00023125"/>
    </source>
</evidence>
<dbReference type="CDD" id="cd00056">
    <property type="entry name" value="ENDO3c"/>
    <property type="match status" value="1"/>
</dbReference>
<dbReference type="GO" id="GO:0006285">
    <property type="term" value="P:base-excision repair, AP site formation"/>
    <property type="evidence" value="ECO:0007669"/>
    <property type="project" value="TreeGrafter"/>
</dbReference>
<evidence type="ECO:0000256" key="10">
    <source>
        <dbReference type="ARBA" id="ARBA00023239"/>
    </source>
</evidence>
<keyword evidence="7" id="KW-0411">Iron-sulfur</keyword>
<keyword evidence="10 12" id="KW-0456">Lyase</keyword>
<keyword evidence="2" id="KW-0004">4Fe-4S</keyword>
<comment type="caution">
    <text evidence="14">The sequence shown here is derived from an EMBL/GenBank/DDBJ whole genome shotgun (WGS) entry which is preliminary data.</text>
</comment>
<evidence type="ECO:0000256" key="2">
    <source>
        <dbReference type="ARBA" id="ARBA00022485"/>
    </source>
</evidence>
<dbReference type="NCBIfam" id="TIGR01083">
    <property type="entry name" value="nth"/>
    <property type="match status" value="1"/>
</dbReference>
<sequence length="209" mass="23364">MTKEKATRVLDALETLYPNARAELNFHNPFETLIATILSAQCTDRRVNMVTERLFARYPDAQSLALVPQEELEAQIRECGLYRMKAKNIRAACQALVAEYGGQVPSTREALMKLPGVGQKTAGVVLLAAFGGDEIPVDTHVRRVSNRIGLAHAEAPEKVEEQLRAILPQERWSHAHHLLIWHGRRICAARAPHCEKCPLADGLCENREK</sequence>
<reference evidence="14" key="2">
    <citation type="journal article" date="2021" name="PeerJ">
        <title>Extensive microbial diversity within the chicken gut microbiome revealed by metagenomics and culture.</title>
        <authorList>
            <person name="Gilroy R."/>
            <person name="Ravi A."/>
            <person name="Getino M."/>
            <person name="Pursley I."/>
            <person name="Horton D.L."/>
            <person name="Alikhan N.F."/>
            <person name="Baker D."/>
            <person name="Gharbi K."/>
            <person name="Hall N."/>
            <person name="Watson M."/>
            <person name="Adriaenssens E.M."/>
            <person name="Foster-Nyarko E."/>
            <person name="Jarju S."/>
            <person name="Secka A."/>
            <person name="Antonio M."/>
            <person name="Oren A."/>
            <person name="Chaudhuri R.R."/>
            <person name="La Ragione R."/>
            <person name="Hildebrand F."/>
            <person name="Pallen M.J."/>
        </authorList>
    </citation>
    <scope>NUCLEOTIDE SEQUENCE</scope>
    <source>
        <strain evidence="14">13766</strain>
    </source>
</reference>
<gene>
    <name evidence="12 14" type="primary">nth</name>
    <name evidence="14" type="ORF">IAA84_00720</name>
</gene>
<dbReference type="PANTHER" id="PTHR10359:SF18">
    <property type="entry name" value="ENDONUCLEASE III"/>
    <property type="match status" value="1"/>
</dbReference>
<dbReference type="PIRSF" id="PIRSF001435">
    <property type="entry name" value="Nth"/>
    <property type="match status" value="1"/>
</dbReference>
<keyword evidence="11 12" id="KW-0326">Glycosidase</keyword>
<dbReference type="AlphaFoldDB" id="A0A9D1FZ06"/>
<evidence type="ECO:0000256" key="9">
    <source>
        <dbReference type="ARBA" id="ARBA00023204"/>
    </source>
</evidence>
<dbReference type="Proteomes" id="UP000824140">
    <property type="component" value="Unassembled WGS sequence"/>
</dbReference>
<accession>A0A9D1FZ06</accession>
<keyword evidence="14" id="KW-0255">Endonuclease</keyword>
<protein>
    <recommendedName>
        <fullName evidence="12">Endonuclease III</fullName>
        <ecNumber evidence="12">4.2.99.18</ecNumber>
    </recommendedName>
    <alternativeName>
        <fullName evidence="12">DNA-(apurinic or apyrimidinic site) lyase</fullName>
    </alternativeName>
</protein>
<keyword evidence="3" id="KW-0479">Metal-binding</keyword>
<keyword evidence="14" id="KW-0540">Nuclease</keyword>
<comment type="caution">
    <text evidence="12">Lacks conserved residue(s) required for the propagation of feature annotation.</text>
</comment>
<evidence type="ECO:0000256" key="6">
    <source>
        <dbReference type="ARBA" id="ARBA00023004"/>
    </source>
</evidence>
<evidence type="ECO:0000256" key="3">
    <source>
        <dbReference type="ARBA" id="ARBA00022723"/>
    </source>
</evidence>
<evidence type="ECO:0000256" key="11">
    <source>
        <dbReference type="ARBA" id="ARBA00023295"/>
    </source>
</evidence>
<dbReference type="GO" id="GO:0046872">
    <property type="term" value="F:metal ion binding"/>
    <property type="evidence" value="ECO:0007669"/>
    <property type="project" value="UniProtKB-KW"/>
</dbReference>
<dbReference type="HAMAP" id="MF_00942">
    <property type="entry name" value="Nth"/>
    <property type="match status" value="1"/>
</dbReference>
<dbReference type="InterPro" id="IPR005759">
    <property type="entry name" value="Nth"/>
</dbReference>
<dbReference type="Pfam" id="PF00730">
    <property type="entry name" value="HhH-GPD"/>
    <property type="match status" value="1"/>
</dbReference>
<keyword evidence="5 12" id="KW-0378">Hydrolase</keyword>